<dbReference type="CDD" id="cd09272">
    <property type="entry name" value="RNase_HI_RT_Ty1"/>
    <property type="match status" value="1"/>
</dbReference>
<organism evidence="1 2">
    <name type="scientific">Mucuna pruriens</name>
    <name type="common">Velvet bean</name>
    <name type="synonym">Dolichos pruriens</name>
    <dbReference type="NCBI Taxonomy" id="157652"/>
    <lineage>
        <taxon>Eukaryota</taxon>
        <taxon>Viridiplantae</taxon>
        <taxon>Streptophyta</taxon>
        <taxon>Embryophyta</taxon>
        <taxon>Tracheophyta</taxon>
        <taxon>Spermatophyta</taxon>
        <taxon>Magnoliopsida</taxon>
        <taxon>eudicotyledons</taxon>
        <taxon>Gunneridae</taxon>
        <taxon>Pentapetalae</taxon>
        <taxon>rosids</taxon>
        <taxon>fabids</taxon>
        <taxon>Fabales</taxon>
        <taxon>Fabaceae</taxon>
        <taxon>Papilionoideae</taxon>
        <taxon>50 kb inversion clade</taxon>
        <taxon>NPAAA clade</taxon>
        <taxon>indigoferoid/millettioid clade</taxon>
        <taxon>Phaseoleae</taxon>
        <taxon>Mucuna</taxon>
    </lineage>
</organism>
<proteinExistence type="predicted"/>
<dbReference type="STRING" id="157652.A0A371ETK7"/>
<name>A0A371ETK7_MUCPR</name>
<reference evidence="1" key="1">
    <citation type="submission" date="2018-05" db="EMBL/GenBank/DDBJ databases">
        <title>Draft genome of Mucuna pruriens seed.</title>
        <authorList>
            <person name="Nnadi N.E."/>
            <person name="Vos R."/>
            <person name="Hasami M.H."/>
            <person name="Devisetty U.K."/>
            <person name="Aguiy J.C."/>
        </authorList>
    </citation>
    <scope>NUCLEOTIDE SEQUENCE [LARGE SCALE GENOMIC DNA]</scope>
    <source>
        <strain evidence="1">JCA_2017</strain>
    </source>
</reference>
<sequence>MDECKSIDTPMCQKEKLSKKDEAKPVDETFYRSLVGCLMYLTTTRPNILHSVSLLSKFTNCAIETHLIAAKRVLKYVKGTLNFGIKFYASRDYSTAEAEFTTASAAVNQALWLRKMLVDLNMKQERCTKILVNNQAVISISNNLVFHGKTKHFNIKLFFLREVQKEGTVSLTYCKSELQLANIFTKPLPRSKFQFLREKLGVCNNQNNLKCLSLYLMLVGLWSSLSANQSDMIMSVPVQIAFNAHGKNRLTLSRDQVVWLKGKCHPSPRPDKTLRVQATL</sequence>
<protein>
    <submittedName>
        <fullName evidence="1">Copia protein</fullName>
    </submittedName>
</protein>
<accession>A0A371ETK7</accession>
<keyword evidence="2" id="KW-1185">Reference proteome</keyword>
<dbReference type="PANTHER" id="PTHR11439:SF503">
    <property type="entry name" value="CYSTEINE-RICH RLK (RECEPTOR-LIKE PROTEIN KINASE) 8"/>
    <property type="match status" value="1"/>
</dbReference>
<evidence type="ECO:0000313" key="2">
    <source>
        <dbReference type="Proteomes" id="UP000257109"/>
    </source>
</evidence>
<dbReference type="OrthoDB" id="413760at2759"/>
<dbReference type="PANTHER" id="PTHR11439">
    <property type="entry name" value="GAG-POL-RELATED RETROTRANSPOSON"/>
    <property type="match status" value="1"/>
</dbReference>
<evidence type="ECO:0000313" key="1">
    <source>
        <dbReference type="EMBL" id="RDX69388.1"/>
    </source>
</evidence>
<gene>
    <name evidence="1" type="primary">GIP</name>
    <name evidence="1" type="ORF">CR513_51502</name>
</gene>
<comment type="caution">
    <text evidence="1">The sequence shown here is derived from an EMBL/GenBank/DDBJ whole genome shotgun (WGS) entry which is preliminary data.</text>
</comment>
<dbReference type="Proteomes" id="UP000257109">
    <property type="component" value="Unassembled WGS sequence"/>
</dbReference>
<dbReference type="EMBL" id="QJKJ01012131">
    <property type="protein sequence ID" value="RDX69388.1"/>
    <property type="molecule type" value="Genomic_DNA"/>
</dbReference>
<feature type="non-terminal residue" evidence="1">
    <location>
        <position position="1"/>
    </location>
</feature>
<dbReference type="AlphaFoldDB" id="A0A371ETK7"/>